<dbReference type="EMBL" id="JADFTT010000161">
    <property type="protein sequence ID" value="KAG5766364.1"/>
    <property type="molecule type" value="Genomic_DNA"/>
</dbReference>
<keyword evidence="5" id="KW-0418">Kinase</keyword>
<dbReference type="PROSITE" id="PS50011">
    <property type="entry name" value="PROTEIN_KINASE_DOM"/>
    <property type="match status" value="1"/>
</dbReference>
<dbReference type="Proteomes" id="UP000750502">
    <property type="component" value="Unassembled WGS sequence"/>
</dbReference>
<evidence type="ECO:0000256" key="5">
    <source>
        <dbReference type="ARBA" id="ARBA00022777"/>
    </source>
</evidence>
<dbReference type="GO" id="GO:0005634">
    <property type="term" value="C:nucleus"/>
    <property type="evidence" value="ECO:0007669"/>
    <property type="project" value="TreeGrafter"/>
</dbReference>
<dbReference type="EC" id="2.7.11.1" evidence="1"/>
<dbReference type="SUPFAM" id="SSF101908">
    <property type="entry name" value="Putative isomerase YbhE"/>
    <property type="match status" value="1"/>
</dbReference>
<comment type="catalytic activity">
    <reaction evidence="8">
        <text>L-seryl-[protein] + ATP = O-phospho-L-seryl-[protein] + ADP + H(+)</text>
        <dbReference type="Rhea" id="RHEA:17989"/>
        <dbReference type="Rhea" id="RHEA-COMP:9863"/>
        <dbReference type="Rhea" id="RHEA-COMP:11604"/>
        <dbReference type="ChEBI" id="CHEBI:15378"/>
        <dbReference type="ChEBI" id="CHEBI:29999"/>
        <dbReference type="ChEBI" id="CHEBI:30616"/>
        <dbReference type="ChEBI" id="CHEBI:83421"/>
        <dbReference type="ChEBI" id="CHEBI:456216"/>
        <dbReference type="EC" id="2.7.11.1"/>
    </reaction>
</comment>
<comment type="catalytic activity">
    <reaction evidence="7">
        <text>L-threonyl-[protein] + ATP = O-phospho-L-threonyl-[protein] + ADP + H(+)</text>
        <dbReference type="Rhea" id="RHEA:46608"/>
        <dbReference type="Rhea" id="RHEA-COMP:11060"/>
        <dbReference type="Rhea" id="RHEA-COMP:11605"/>
        <dbReference type="ChEBI" id="CHEBI:15378"/>
        <dbReference type="ChEBI" id="CHEBI:30013"/>
        <dbReference type="ChEBI" id="CHEBI:30616"/>
        <dbReference type="ChEBI" id="CHEBI:61977"/>
        <dbReference type="ChEBI" id="CHEBI:456216"/>
        <dbReference type="EC" id="2.7.11.1"/>
    </reaction>
</comment>
<evidence type="ECO:0000259" key="10">
    <source>
        <dbReference type="PROSITE" id="PS50011"/>
    </source>
</evidence>
<dbReference type="SUPFAM" id="SSF56112">
    <property type="entry name" value="Protein kinase-like (PK-like)"/>
    <property type="match status" value="1"/>
</dbReference>
<dbReference type="PANTHER" id="PTHR43671:SF98">
    <property type="entry name" value="SERINE_THREONINE-PROTEIN KINASE NEK11"/>
    <property type="match status" value="1"/>
</dbReference>
<evidence type="ECO:0000313" key="12">
    <source>
        <dbReference type="Proteomes" id="UP000750502"/>
    </source>
</evidence>
<dbReference type="GO" id="GO:0004674">
    <property type="term" value="F:protein serine/threonine kinase activity"/>
    <property type="evidence" value="ECO:0007669"/>
    <property type="project" value="UniProtKB-KW"/>
</dbReference>
<evidence type="ECO:0000256" key="9">
    <source>
        <dbReference type="SAM" id="MobiDB-lite"/>
    </source>
</evidence>
<feature type="domain" description="Protein kinase" evidence="10">
    <location>
        <begin position="457"/>
        <end position="818"/>
    </location>
</feature>
<evidence type="ECO:0000256" key="8">
    <source>
        <dbReference type="ARBA" id="ARBA00048679"/>
    </source>
</evidence>
<reference evidence="11" key="2">
    <citation type="submission" date="2020-10" db="EMBL/GenBank/DDBJ databases">
        <authorList>
            <person name="Peck L.D."/>
            <person name="Nowell R.W."/>
            <person name="Flood J."/>
            <person name="Ryan M.J."/>
            <person name="Barraclough T.G."/>
        </authorList>
    </citation>
    <scope>NUCLEOTIDE SEQUENCE</scope>
    <source>
        <strain evidence="11">IMI 127659i</strain>
    </source>
</reference>
<comment type="caution">
    <text evidence="11">The sequence shown here is derived from an EMBL/GenBank/DDBJ whole genome shotgun (WGS) entry which is preliminary data.</text>
</comment>
<reference evidence="11" key="1">
    <citation type="journal article" date="2020" name="bioRxiv">
        <title>Historical genomics reveals the evolutionary mechanisms behind multiple outbreaks of the host-specific coffee wilt pathogen Fusarium xylarioides.</title>
        <authorList>
            <person name="Peck D."/>
            <person name="Nowell R.W."/>
            <person name="Flood J."/>
            <person name="Ryan M.J."/>
            <person name="Barraclough T.G."/>
        </authorList>
    </citation>
    <scope>NUCLEOTIDE SEQUENCE</scope>
    <source>
        <strain evidence="11">IMI 127659i</strain>
    </source>
</reference>
<keyword evidence="4" id="KW-0547">Nucleotide-binding</keyword>
<evidence type="ECO:0000256" key="3">
    <source>
        <dbReference type="ARBA" id="ARBA00022679"/>
    </source>
</evidence>
<accession>A0A9P7L6K6</accession>
<evidence type="ECO:0000256" key="2">
    <source>
        <dbReference type="ARBA" id="ARBA00022527"/>
    </source>
</evidence>
<evidence type="ECO:0000256" key="6">
    <source>
        <dbReference type="ARBA" id="ARBA00022840"/>
    </source>
</evidence>
<evidence type="ECO:0000313" key="11">
    <source>
        <dbReference type="EMBL" id="KAG5766364.1"/>
    </source>
</evidence>
<dbReference type="PANTHER" id="PTHR43671">
    <property type="entry name" value="SERINE/THREONINE-PROTEIN KINASE NEK"/>
    <property type="match status" value="1"/>
</dbReference>
<evidence type="ECO:0000256" key="7">
    <source>
        <dbReference type="ARBA" id="ARBA00047899"/>
    </source>
</evidence>
<organism evidence="11 12">
    <name type="scientific">Fusarium xylarioides</name>
    <dbReference type="NCBI Taxonomy" id="221167"/>
    <lineage>
        <taxon>Eukaryota</taxon>
        <taxon>Fungi</taxon>
        <taxon>Dikarya</taxon>
        <taxon>Ascomycota</taxon>
        <taxon>Pezizomycotina</taxon>
        <taxon>Sordariomycetes</taxon>
        <taxon>Hypocreomycetidae</taxon>
        <taxon>Hypocreales</taxon>
        <taxon>Nectriaceae</taxon>
        <taxon>Fusarium</taxon>
        <taxon>Fusarium fujikuroi species complex</taxon>
    </lineage>
</organism>
<dbReference type="GO" id="GO:0005524">
    <property type="term" value="F:ATP binding"/>
    <property type="evidence" value="ECO:0007669"/>
    <property type="project" value="UniProtKB-KW"/>
</dbReference>
<gene>
    <name evidence="11" type="ORF">H9Q72_005583</name>
</gene>
<dbReference type="Pfam" id="PF00069">
    <property type="entry name" value="Pkinase"/>
    <property type="match status" value="1"/>
</dbReference>
<evidence type="ECO:0000256" key="1">
    <source>
        <dbReference type="ARBA" id="ARBA00012513"/>
    </source>
</evidence>
<feature type="compositionally biased region" description="Polar residues" evidence="9">
    <location>
        <begin position="672"/>
        <end position="684"/>
    </location>
</feature>
<keyword evidence="12" id="KW-1185">Reference proteome</keyword>
<keyword evidence="6" id="KW-0067">ATP-binding</keyword>
<dbReference type="AlphaFoldDB" id="A0A9P7L6K6"/>
<evidence type="ECO:0000256" key="4">
    <source>
        <dbReference type="ARBA" id="ARBA00022741"/>
    </source>
</evidence>
<dbReference type="PROSITE" id="PS00108">
    <property type="entry name" value="PROTEIN_KINASE_ST"/>
    <property type="match status" value="1"/>
</dbReference>
<dbReference type="InterPro" id="IPR050660">
    <property type="entry name" value="NEK_Ser/Thr_kinase"/>
</dbReference>
<dbReference type="InterPro" id="IPR011009">
    <property type="entry name" value="Kinase-like_dom_sf"/>
</dbReference>
<keyword evidence="2" id="KW-0723">Serine/threonine-protein kinase</keyword>
<dbReference type="CDD" id="cd00180">
    <property type="entry name" value="PKc"/>
    <property type="match status" value="1"/>
</dbReference>
<dbReference type="SMART" id="SM00220">
    <property type="entry name" value="S_TKc"/>
    <property type="match status" value="1"/>
</dbReference>
<protein>
    <recommendedName>
        <fullName evidence="1">non-specific serine/threonine protein kinase</fullName>
        <ecNumber evidence="1">2.7.11.1</ecNumber>
    </recommendedName>
</protein>
<sequence length="1278" mass="144303">MSVTEPTIPDSSIAFRKYESLSPASTTTTSASMVSVQLRDATYPDPPLETAVVCPYCAQPVLAALRKSKRDWERHVDNDLEPYTCISEDCVEPPQLFSRYEAWAKHMEDKHSSRWTEVVHKPTSWCCDTDHEEQYFEVESEFDEHVREAHRNYGEEDEIVELKEWCEVRRARPPYTCPICGCVPEDIVTVAPWAIQQPSAKQDPQPDQGSGYSQADLRACLLRHIAAHLKTVSFMSIIYLDDEEDVPQPHSVGFEEADNNNSLANGEQDLGQIGGSNEEIPSSSVVFSHNNTSRMDYTEICCDIRSQFTIKFKKAETKDKFATRGMVRDILSRSMLGMLYKSIYDDGPDAVNADRFVRSIERKMLHDFLAVLLYARCSINAAKTFTNDLVFGNMAQEHQRYSETPYLLPATEVYLANLFDHFDAQDFFAEQRPFCTIVLGGPGVVTIDQDDKRSLPWLDEKYLGSGAFGSVYEVKIPRDHLTKHRDFNQTIKTSELVARKDYKPAKDMEESFEKEVRSIREIFSGSSKHNNILESFGTLVIKGPEPKFSLLMPLAEMDLQKYMEGTPEMSPDDRWARERIISAAIGLAGGLDFLHSKMTTVGGDRLVCYHMDLKPSNILVFLHEPRLERTSTEDRDYGMIWKLSDFGLSRVKTKTTPEKNLDSLFERKLIDQSSQASPTQNPRGNGTYMPNEALDKGKTMDHKSDIWSLGCIISVLFTYMEEGYSALERYSNSRRKHNKYNKTFDVFYQENRSIRDADLNKAVKAQHTKLIEAAKKRNAAEGEAVSIILRYLESSVLVIDQSNRCSAESIVQCLGKTLQKYRTAESSVTPDSPAEKPYSLRRRFKEYTHDFDYKAPRLTISSALTNGFRKERSTVPVDIHRWRLDIDKSTRFKDCRSSPDGQLIAYWSDKAIMVFDRATTFSRTNSSSTFGTASRATSIEDVRDRALRNVGKHRLAGVSCSWKSLGLTDSYLVAATTETKSLECYVFDTKLDKTLRTYSKISLPYFGFYSLTVSPNQNAMACILSSNDRASLFTAVIDTNLSEPSTPSPILFSETSSRQDYQDAGIRLSQRKLLDLNCSTSSVEHIALRTEDEGYIIIRSSASTLSLCLFTIRQPRLVKQDLKLGSPTSSVERLFTDMVSFRSEANEAQSEVIVVAQAQRIFHLKFRDVEKAASTVAYPPVEHYRILKIATNGQVVVALGAHSGSSHLFLLEVKLSSPGVRPQLRKIAELKGVSTSCGAKLSVIGDWSEPIALITTASPDGQYRVYHKSLISLAYHNT</sequence>
<dbReference type="InterPro" id="IPR000719">
    <property type="entry name" value="Prot_kinase_dom"/>
</dbReference>
<proteinExistence type="predicted"/>
<dbReference type="InterPro" id="IPR008271">
    <property type="entry name" value="Ser/Thr_kinase_AS"/>
</dbReference>
<keyword evidence="3" id="KW-0808">Transferase</keyword>
<dbReference type="Gene3D" id="1.10.510.10">
    <property type="entry name" value="Transferase(Phosphotransferase) domain 1"/>
    <property type="match status" value="1"/>
</dbReference>
<name>A0A9P7L6K6_9HYPO</name>
<dbReference type="OrthoDB" id="5986190at2759"/>
<feature type="region of interest" description="Disordered" evidence="9">
    <location>
        <begin position="672"/>
        <end position="695"/>
    </location>
</feature>